<evidence type="ECO:0000313" key="1">
    <source>
        <dbReference type="EMBL" id="ONM24071.1"/>
    </source>
</evidence>
<accession>A0A1D6EX51</accession>
<dbReference type="OMA" id="HCGAASQ"/>
<dbReference type="SMR" id="A0A1D6EX51"/>
<organism evidence="1">
    <name type="scientific">Zea mays</name>
    <name type="common">Maize</name>
    <dbReference type="NCBI Taxonomy" id="4577"/>
    <lineage>
        <taxon>Eukaryota</taxon>
        <taxon>Viridiplantae</taxon>
        <taxon>Streptophyta</taxon>
        <taxon>Embryophyta</taxon>
        <taxon>Tracheophyta</taxon>
        <taxon>Spermatophyta</taxon>
        <taxon>Magnoliopsida</taxon>
        <taxon>Liliopsida</taxon>
        <taxon>Poales</taxon>
        <taxon>Poaceae</taxon>
        <taxon>PACMAD clade</taxon>
        <taxon>Panicoideae</taxon>
        <taxon>Andropogonodae</taxon>
        <taxon>Andropogoneae</taxon>
        <taxon>Tripsacinae</taxon>
        <taxon>Zea</taxon>
    </lineage>
</organism>
<dbReference type="InParanoid" id="A0A1D6EX51"/>
<protein>
    <submittedName>
        <fullName evidence="1">F-box protein</fullName>
    </submittedName>
</protein>
<sequence length="405" mass="41830">MSEDPAGSRRWRCDLGGDERWLSGAAGDDQFDRLPDALLLVIFNRIGNVKALGRCSLVSRRFHELVPLVDSVLVRVDCVIPDEPPSSSSSSSTPSSPTASVRARGVFSQIARIVLGGIVKPIQALGQILSPANSASGFPAWSREARRLEAVHLEQVGAALAERGHGLLHGPVEGAGAELVEVLPAGVADGLDDHERGAVDPGAVRELQQRRVAQLHVAGGHLGSVGGGGGRGGERTVPELPELVAPHAERALPAGVRQRHPLQGGVLLDDLAKEVVPGGRGDEGADGPDDAQLEAAVGVQGLRDAAAVVVARGGSGGGGVRRSRGRGAVHPGAAEDDAALQRAAEHGLPPEHDAVVGAHVGDRELHPEAADAAEVPQHLGGRVVLLRVLLRRRGLGVAANGFMLI</sequence>
<dbReference type="PaxDb" id="4577-GRMZM2G329353_P01"/>
<dbReference type="AlphaFoldDB" id="A0A1D6EX51"/>
<dbReference type="InterPro" id="IPR001810">
    <property type="entry name" value="F-box_dom"/>
</dbReference>
<name>A0A1D6EX51_MAIZE</name>
<proteinExistence type="predicted"/>
<dbReference type="InterPro" id="IPR044809">
    <property type="entry name" value="AUF1-like"/>
</dbReference>
<dbReference type="Gene3D" id="1.20.1280.50">
    <property type="match status" value="1"/>
</dbReference>
<dbReference type="PROSITE" id="PS50181">
    <property type="entry name" value="FBOX"/>
    <property type="match status" value="1"/>
</dbReference>
<dbReference type="EMBL" id="CM007648">
    <property type="protein sequence ID" value="ONM24071.1"/>
    <property type="molecule type" value="Genomic_DNA"/>
</dbReference>
<reference evidence="1" key="1">
    <citation type="submission" date="2015-12" db="EMBL/GenBank/DDBJ databases">
        <title>Update maize B73 reference genome by single molecule sequencing technologies.</title>
        <authorList>
            <consortium name="Maize Genome Sequencing Project"/>
            <person name="Ware D."/>
        </authorList>
    </citation>
    <scope>NUCLEOTIDE SEQUENCE [LARGE SCALE GENOMIC DNA]</scope>
    <source>
        <tissue evidence="1">Seedling</tissue>
    </source>
</reference>
<dbReference type="PANTHER" id="PTHR31215">
    <property type="entry name" value="OS05G0510400 PROTEIN-RELATED"/>
    <property type="match status" value="1"/>
</dbReference>
<dbReference type="InterPro" id="IPR036047">
    <property type="entry name" value="F-box-like_dom_sf"/>
</dbReference>
<dbReference type="eggNOG" id="ENOG502QTRT">
    <property type="taxonomic scope" value="Eukaryota"/>
</dbReference>
<dbReference type="SUPFAM" id="SSF81383">
    <property type="entry name" value="F-box domain"/>
    <property type="match status" value="1"/>
</dbReference>
<gene>
    <name evidence="1" type="ORF">ZEAMMB73_Zm00001d006500</name>
</gene>
<dbReference type="Pfam" id="PF12937">
    <property type="entry name" value="F-box-like"/>
    <property type="match status" value="1"/>
</dbReference>
<dbReference type="ExpressionAtlas" id="A0A1D6EX51">
    <property type="expression patterns" value="baseline and differential"/>
</dbReference>